<sequence>MLFDFNLFKKADLRPKNMPFYYIVKLSYIIHDFGSMNYTPILTQPGLNIFKTAFYTLRLIIIWHRYCF</sequence>
<organism evidence="1">
    <name type="scientific">uncultured Desulfobacterium sp</name>
    <dbReference type="NCBI Taxonomy" id="201089"/>
    <lineage>
        <taxon>Bacteria</taxon>
        <taxon>Pseudomonadati</taxon>
        <taxon>Thermodesulfobacteriota</taxon>
        <taxon>Desulfobacteria</taxon>
        <taxon>Desulfobacterales</taxon>
        <taxon>Desulfobacteriaceae</taxon>
        <taxon>Desulfobacterium</taxon>
        <taxon>environmental samples</taxon>
    </lineage>
</organism>
<reference evidence="1" key="1">
    <citation type="journal article" date="2011" name="Environ. Microbiol.">
        <title>Genomic insights into the metabolic potential of the polycyclic aromatic hydrocarbon degrading sulfate-reducing Deltaproteobacterium N47.</title>
        <authorList>
            <person name="Bergmann F."/>
            <person name="Selesi D."/>
            <person name="Weinmaier T."/>
            <person name="Tischler P."/>
            <person name="Rattei T."/>
            <person name="Meckenstock R.U."/>
        </authorList>
    </citation>
    <scope>NUCLEOTIDE SEQUENCE</scope>
</reference>
<gene>
    <name evidence="1" type="ORF">N47_D29530</name>
</gene>
<name>E1YHM5_9BACT</name>
<evidence type="ECO:0000313" key="1">
    <source>
        <dbReference type="EMBL" id="CBX30144.1"/>
    </source>
</evidence>
<dbReference type="AlphaFoldDB" id="E1YHM5"/>
<dbReference type="EMBL" id="FR695874">
    <property type="protein sequence ID" value="CBX30144.1"/>
    <property type="molecule type" value="Genomic_DNA"/>
</dbReference>
<accession>E1YHM5</accession>
<proteinExistence type="predicted"/>
<protein>
    <submittedName>
        <fullName evidence="1">Uncharacterized protein</fullName>
    </submittedName>
</protein>